<sequence>MFKPNLFLLLGGTLFIVILIVPTILVVLFSGVNTKELLAENSRSGPIETTQPVSDETSVKPSIDSSVEVTVYRSGKKTIEKLPLDQYLIGVIAGEMPAEFESEALKAQVLTARTYYIKRILSPNKEKLPQGAQVIDTVDNQVFINKEERKEKWGSDYQWKENKISKAVKETDGQIITYNDSPIEATFFSTSNGYTENAEDYWNNSLPYLKSVKSSWDKVSPSYMNEKTMPIEEFERRLGVNLKKSSISDPIAWTEGKRVKKIEIGGKVLTGKEVRERLNLKSSDFNLSIKGKNIVIKTKGSGHGVGLSQYGANGMANEGKKYEEIIKYYYQNVEIAFGDEFLNKVMAKR</sequence>
<keyword evidence="1" id="KW-0812">Transmembrane</keyword>
<dbReference type="PANTHER" id="PTHR30032">
    <property type="entry name" value="N-ACETYLMURAMOYL-L-ALANINE AMIDASE-RELATED"/>
    <property type="match status" value="1"/>
</dbReference>
<organism evidence="3 4">
    <name type="scientific">Metabacillus fastidiosus</name>
    <dbReference type="NCBI Taxonomy" id="1458"/>
    <lineage>
        <taxon>Bacteria</taxon>
        <taxon>Bacillati</taxon>
        <taxon>Bacillota</taxon>
        <taxon>Bacilli</taxon>
        <taxon>Bacillales</taxon>
        <taxon>Bacillaceae</taxon>
        <taxon>Metabacillus</taxon>
    </lineage>
</organism>
<accession>A0ABU6NV63</accession>
<dbReference type="Proteomes" id="UP001342826">
    <property type="component" value="Unassembled WGS sequence"/>
</dbReference>
<proteinExistence type="predicted"/>
<keyword evidence="1" id="KW-0472">Membrane</keyword>
<feature type="transmembrane region" description="Helical" evidence="1">
    <location>
        <begin position="6"/>
        <end position="29"/>
    </location>
</feature>
<comment type="caution">
    <text evidence="3">The sequence shown here is derived from an EMBL/GenBank/DDBJ whole genome shotgun (WGS) entry which is preliminary data.</text>
</comment>
<feature type="domain" description="Sporulation stage II protein D amidase enhancer LytB N-terminal" evidence="2">
    <location>
        <begin position="73"/>
        <end position="178"/>
    </location>
</feature>
<reference evidence="3 4" key="1">
    <citation type="submission" date="2023-03" db="EMBL/GenBank/DDBJ databases">
        <title>Bacillus Genome Sequencing.</title>
        <authorList>
            <person name="Dunlap C."/>
        </authorList>
    </citation>
    <scope>NUCLEOTIDE SEQUENCE [LARGE SCALE GENOMIC DNA]</scope>
    <source>
        <strain evidence="3 4">NRS-1717</strain>
    </source>
</reference>
<dbReference type="InterPro" id="IPR014225">
    <property type="entry name" value="Spore_II_D_firmicutes"/>
</dbReference>
<keyword evidence="1" id="KW-1133">Transmembrane helix</keyword>
<dbReference type="InterPro" id="IPR013486">
    <property type="entry name" value="SpoIID/LytB"/>
</dbReference>
<gene>
    <name evidence="3" type="primary">spoIID</name>
    <name evidence="3" type="ORF">P9271_02595</name>
</gene>
<keyword evidence="4" id="KW-1185">Reference proteome</keyword>
<name>A0ABU6NV63_9BACI</name>
<dbReference type="NCBIfam" id="TIGR02669">
    <property type="entry name" value="SpoIID_LytB"/>
    <property type="match status" value="1"/>
</dbReference>
<dbReference type="RefSeq" id="WP_328014830.1">
    <property type="nucleotide sequence ID" value="NZ_JARTFS010000002.1"/>
</dbReference>
<evidence type="ECO:0000256" key="1">
    <source>
        <dbReference type="SAM" id="Phobius"/>
    </source>
</evidence>
<dbReference type="InterPro" id="IPR013693">
    <property type="entry name" value="SpoIID/LytB_N"/>
</dbReference>
<dbReference type="EMBL" id="JARTFS010000002">
    <property type="protein sequence ID" value="MED4400247.1"/>
    <property type="molecule type" value="Genomic_DNA"/>
</dbReference>
<evidence type="ECO:0000313" key="3">
    <source>
        <dbReference type="EMBL" id="MED4400247.1"/>
    </source>
</evidence>
<dbReference type="NCBIfam" id="TIGR02870">
    <property type="entry name" value="spore_II_D"/>
    <property type="match status" value="1"/>
</dbReference>
<evidence type="ECO:0000259" key="2">
    <source>
        <dbReference type="Pfam" id="PF08486"/>
    </source>
</evidence>
<dbReference type="Pfam" id="PF08486">
    <property type="entry name" value="SpoIID"/>
    <property type="match status" value="1"/>
</dbReference>
<evidence type="ECO:0000313" key="4">
    <source>
        <dbReference type="Proteomes" id="UP001342826"/>
    </source>
</evidence>
<dbReference type="PANTHER" id="PTHR30032:SF4">
    <property type="entry name" value="AMIDASE ENHANCER"/>
    <property type="match status" value="1"/>
</dbReference>
<protein>
    <submittedName>
        <fullName evidence="3">Stage II sporulation protein D</fullName>
    </submittedName>
</protein>
<dbReference type="InterPro" id="IPR051922">
    <property type="entry name" value="Bact_Sporulation_Assoc"/>
</dbReference>